<accession>A0ABW2KUU8</accession>
<keyword evidence="10 19" id="KW-0812">Transmembrane</keyword>
<dbReference type="PANTHER" id="PTHR34148:SF1">
    <property type="entry name" value="ADENOSYLCOBINAMIDE-GDP RIBAZOLETRANSFERASE"/>
    <property type="match status" value="1"/>
</dbReference>
<proteinExistence type="inferred from homology"/>
<keyword evidence="9 19" id="KW-0808">Transferase</keyword>
<dbReference type="InterPro" id="IPR003805">
    <property type="entry name" value="CobS"/>
</dbReference>
<comment type="cofactor">
    <cofactor evidence="1 19">
        <name>Mg(2+)</name>
        <dbReference type="ChEBI" id="CHEBI:18420"/>
    </cofactor>
</comment>
<evidence type="ECO:0000256" key="3">
    <source>
        <dbReference type="ARBA" id="ARBA00004663"/>
    </source>
</evidence>
<feature type="transmembrane region" description="Helical" evidence="19">
    <location>
        <begin position="42"/>
        <end position="62"/>
    </location>
</feature>
<evidence type="ECO:0000256" key="14">
    <source>
        <dbReference type="ARBA" id="ARBA00025228"/>
    </source>
</evidence>
<evidence type="ECO:0000256" key="9">
    <source>
        <dbReference type="ARBA" id="ARBA00022679"/>
    </source>
</evidence>
<dbReference type="NCBIfam" id="TIGR00317">
    <property type="entry name" value="cobS"/>
    <property type="match status" value="1"/>
</dbReference>
<comment type="catalytic activity">
    <reaction evidence="18 19">
        <text>alpha-ribazole 5'-phosphate + adenosylcob(III)inamide-GDP = adenosylcob(III)alamin 5'-phosphate + GMP + H(+)</text>
        <dbReference type="Rhea" id="RHEA:23560"/>
        <dbReference type="ChEBI" id="CHEBI:15378"/>
        <dbReference type="ChEBI" id="CHEBI:57918"/>
        <dbReference type="ChEBI" id="CHEBI:58115"/>
        <dbReference type="ChEBI" id="CHEBI:60487"/>
        <dbReference type="ChEBI" id="CHEBI:60493"/>
        <dbReference type="EC" id="2.7.8.26"/>
    </reaction>
</comment>
<feature type="transmembrane region" description="Helical" evidence="19">
    <location>
        <begin position="68"/>
        <end position="85"/>
    </location>
</feature>
<evidence type="ECO:0000256" key="5">
    <source>
        <dbReference type="ARBA" id="ARBA00013200"/>
    </source>
</evidence>
<feature type="transmembrane region" description="Helical" evidence="19">
    <location>
        <begin position="189"/>
        <end position="207"/>
    </location>
</feature>
<comment type="subcellular location">
    <subcellularLocation>
        <location evidence="2 19">Cell membrane</location>
        <topology evidence="2 19">Multi-pass membrane protein</topology>
    </subcellularLocation>
</comment>
<name>A0ABW2KUU8_9PROT</name>
<comment type="function">
    <text evidence="14 19">Joins adenosylcobinamide-GDP and alpha-ribazole to generate adenosylcobalamin (Ado-cobalamin). Also synthesizes adenosylcobalamin 5'-phosphate from adenosylcobinamide-GDP and alpha-ribazole 5'-phosphate.</text>
</comment>
<evidence type="ECO:0000256" key="13">
    <source>
        <dbReference type="ARBA" id="ARBA00023136"/>
    </source>
</evidence>
<evidence type="ECO:0000256" key="12">
    <source>
        <dbReference type="ARBA" id="ARBA00022989"/>
    </source>
</evidence>
<evidence type="ECO:0000256" key="16">
    <source>
        <dbReference type="ARBA" id="ARBA00032853"/>
    </source>
</evidence>
<evidence type="ECO:0000256" key="4">
    <source>
        <dbReference type="ARBA" id="ARBA00010561"/>
    </source>
</evidence>
<evidence type="ECO:0000256" key="8">
    <source>
        <dbReference type="ARBA" id="ARBA00022573"/>
    </source>
</evidence>
<keyword evidence="8 19" id="KW-0169">Cobalamin biosynthesis</keyword>
<sequence length="266" mass="27004">MTDATRPRPPSALAELTAAIIFLTRVPLPFRGEWTADLHQRAMTWFPIVGALIGAAGGLVYWGADAAGLPPTLSALLALAALVWLTGALHEDGLADVADGFGGGRDRSSKLEIMKDSRIGTYGGVALLLAVLLRGGALATLADPRTVALALIGAHAFTRGVMPLLKLALPEARQGGVSASMGKPNSARALTAAFIGFSLGATALGQMHLDSGLYGLAVLAAATLATVLVGRLALRQIGGVTGDVLGAAQQVGEIAFLLALISVTAA</sequence>
<evidence type="ECO:0000256" key="19">
    <source>
        <dbReference type="HAMAP-Rule" id="MF_00719"/>
    </source>
</evidence>
<evidence type="ECO:0000256" key="7">
    <source>
        <dbReference type="ARBA" id="ARBA00022475"/>
    </source>
</evidence>
<dbReference type="HAMAP" id="MF_00719">
    <property type="entry name" value="CobS"/>
    <property type="match status" value="1"/>
</dbReference>
<evidence type="ECO:0000256" key="15">
    <source>
        <dbReference type="ARBA" id="ARBA00032605"/>
    </source>
</evidence>
<evidence type="ECO:0000256" key="10">
    <source>
        <dbReference type="ARBA" id="ARBA00022692"/>
    </source>
</evidence>
<dbReference type="Pfam" id="PF02654">
    <property type="entry name" value="CobS"/>
    <property type="match status" value="1"/>
</dbReference>
<dbReference type="EC" id="2.7.8.26" evidence="5 19"/>
<protein>
    <recommendedName>
        <fullName evidence="6 19">Adenosylcobinamide-GDP ribazoletransferase</fullName>
        <ecNumber evidence="5 19">2.7.8.26</ecNumber>
    </recommendedName>
    <alternativeName>
        <fullName evidence="16 19">Cobalamin synthase</fullName>
    </alternativeName>
    <alternativeName>
        <fullName evidence="15 19">Cobalamin-5'-phosphate synthase</fullName>
    </alternativeName>
</protein>
<comment type="caution">
    <text evidence="20">The sequence shown here is derived from an EMBL/GenBank/DDBJ whole genome shotgun (WGS) entry which is preliminary data.</text>
</comment>
<evidence type="ECO:0000256" key="2">
    <source>
        <dbReference type="ARBA" id="ARBA00004651"/>
    </source>
</evidence>
<feature type="transmembrane region" description="Helical" evidence="19">
    <location>
        <begin position="213"/>
        <end position="234"/>
    </location>
</feature>
<dbReference type="RefSeq" id="WP_377359168.1">
    <property type="nucleotide sequence ID" value="NZ_JBHTCM010000010.1"/>
</dbReference>
<organism evidence="20 21">
    <name type="scientific">Rhodocista pekingensis</name>
    <dbReference type="NCBI Taxonomy" id="201185"/>
    <lineage>
        <taxon>Bacteria</taxon>
        <taxon>Pseudomonadati</taxon>
        <taxon>Pseudomonadota</taxon>
        <taxon>Alphaproteobacteria</taxon>
        <taxon>Rhodospirillales</taxon>
        <taxon>Azospirillaceae</taxon>
        <taxon>Rhodocista</taxon>
    </lineage>
</organism>
<keyword evidence="11 19" id="KW-0460">Magnesium</keyword>
<evidence type="ECO:0000256" key="11">
    <source>
        <dbReference type="ARBA" id="ARBA00022842"/>
    </source>
</evidence>
<evidence type="ECO:0000256" key="18">
    <source>
        <dbReference type="ARBA" id="ARBA00049504"/>
    </source>
</evidence>
<dbReference type="GO" id="GO:0051073">
    <property type="term" value="F:adenosylcobinamide-GDP ribazoletransferase activity"/>
    <property type="evidence" value="ECO:0007669"/>
    <property type="project" value="UniProtKB-EC"/>
</dbReference>
<evidence type="ECO:0000313" key="20">
    <source>
        <dbReference type="EMBL" id="MFC7333832.1"/>
    </source>
</evidence>
<evidence type="ECO:0000256" key="1">
    <source>
        <dbReference type="ARBA" id="ARBA00001946"/>
    </source>
</evidence>
<comment type="pathway">
    <text evidence="3 19">Cofactor biosynthesis; adenosylcobalamin biosynthesis; adenosylcobalamin from cob(II)yrinate a,c-diamide: step 7/7.</text>
</comment>
<feature type="transmembrane region" description="Helical" evidence="19">
    <location>
        <begin position="119"/>
        <end position="141"/>
    </location>
</feature>
<evidence type="ECO:0000256" key="6">
    <source>
        <dbReference type="ARBA" id="ARBA00015850"/>
    </source>
</evidence>
<reference evidence="21" key="1">
    <citation type="journal article" date="2019" name="Int. J. Syst. Evol. Microbiol.">
        <title>The Global Catalogue of Microorganisms (GCM) 10K type strain sequencing project: providing services to taxonomists for standard genome sequencing and annotation.</title>
        <authorList>
            <consortium name="The Broad Institute Genomics Platform"/>
            <consortium name="The Broad Institute Genome Sequencing Center for Infectious Disease"/>
            <person name="Wu L."/>
            <person name="Ma J."/>
        </authorList>
    </citation>
    <scope>NUCLEOTIDE SEQUENCE [LARGE SCALE GENOMIC DNA]</scope>
    <source>
        <strain evidence="21">CGMCC 1.16275</strain>
    </source>
</reference>
<dbReference type="Proteomes" id="UP001596456">
    <property type="component" value="Unassembled WGS sequence"/>
</dbReference>
<evidence type="ECO:0000313" key="21">
    <source>
        <dbReference type="Proteomes" id="UP001596456"/>
    </source>
</evidence>
<comment type="catalytic activity">
    <reaction evidence="17 19">
        <text>alpha-ribazole + adenosylcob(III)inamide-GDP = adenosylcob(III)alamin + GMP + H(+)</text>
        <dbReference type="Rhea" id="RHEA:16049"/>
        <dbReference type="ChEBI" id="CHEBI:10329"/>
        <dbReference type="ChEBI" id="CHEBI:15378"/>
        <dbReference type="ChEBI" id="CHEBI:18408"/>
        <dbReference type="ChEBI" id="CHEBI:58115"/>
        <dbReference type="ChEBI" id="CHEBI:60487"/>
        <dbReference type="EC" id="2.7.8.26"/>
    </reaction>
</comment>
<dbReference type="PANTHER" id="PTHR34148">
    <property type="entry name" value="ADENOSYLCOBINAMIDE-GDP RIBAZOLETRANSFERASE"/>
    <property type="match status" value="1"/>
</dbReference>
<keyword evidence="21" id="KW-1185">Reference proteome</keyword>
<keyword evidence="12 19" id="KW-1133">Transmembrane helix</keyword>
<keyword evidence="13 19" id="KW-0472">Membrane</keyword>
<dbReference type="EMBL" id="JBHTCM010000010">
    <property type="protein sequence ID" value="MFC7333832.1"/>
    <property type="molecule type" value="Genomic_DNA"/>
</dbReference>
<evidence type="ECO:0000256" key="17">
    <source>
        <dbReference type="ARBA" id="ARBA00048623"/>
    </source>
</evidence>
<keyword evidence="7 19" id="KW-1003">Cell membrane</keyword>
<comment type="similarity">
    <text evidence="4 19">Belongs to the CobS family.</text>
</comment>
<gene>
    <name evidence="19 20" type="primary">cobS</name>
    <name evidence="20" type="ORF">ACFQPS_11720</name>
</gene>